<dbReference type="GO" id="GO:0005615">
    <property type="term" value="C:extracellular space"/>
    <property type="evidence" value="ECO:0007669"/>
    <property type="project" value="InterPro"/>
</dbReference>
<evidence type="ECO:0000313" key="5">
    <source>
        <dbReference type="EMBL" id="MCV7025601.1"/>
    </source>
</evidence>
<dbReference type="AlphaFoldDB" id="A0AAW5SNT8"/>
<dbReference type="InterPro" id="IPR015250">
    <property type="entry name" value="MPT63-like"/>
</dbReference>
<reference evidence="5" key="2">
    <citation type="submission" date="2020-07" db="EMBL/GenBank/DDBJ databases">
        <authorList>
            <person name="Pettersson B.M.F."/>
            <person name="Behra P.R.K."/>
            <person name="Ramesh M."/>
            <person name="Das S."/>
            <person name="Dasgupta S."/>
            <person name="Kirsebom L.A."/>
        </authorList>
    </citation>
    <scope>NUCLEOTIDE SEQUENCE</scope>
    <source>
        <strain evidence="5">DSM 44203</strain>
    </source>
</reference>
<dbReference type="RefSeq" id="WP_084377188.1">
    <property type="nucleotide sequence ID" value="NZ_BCTA01000018.1"/>
</dbReference>
<dbReference type="EMBL" id="BCTA01000018">
    <property type="protein sequence ID" value="GAT07977.1"/>
    <property type="molecule type" value="Genomic_DNA"/>
</dbReference>
<evidence type="ECO:0000259" key="3">
    <source>
        <dbReference type="Pfam" id="PF09167"/>
    </source>
</evidence>
<proteinExistence type="predicted"/>
<feature type="chain" id="PRO_5043666681" evidence="2">
    <location>
        <begin position="24"/>
        <end position="186"/>
    </location>
</feature>
<accession>A0AAW5SNT8</accession>
<evidence type="ECO:0000256" key="2">
    <source>
        <dbReference type="SAM" id="SignalP"/>
    </source>
</evidence>
<dbReference type="Proteomes" id="UP000069773">
    <property type="component" value="Unassembled WGS sequence"/>
</dbReference>
<dbReference type="Proteomes" id="UP001207528">
    <property type="component" value="Unassembled WGS sequence"/>
</dbReference>
<sequence length="186" mass="19775">MRLTTTLTTTIAAAFVAAATAFAAPSNATEHCPHKFGSAQQIVDAGGAAVQEWVVADLQKSETVLPGYSPRGQLWEASTTVRAATGTLTPIIPNLHAVTAAGQRYPVLWQIATPQGLPAANLAQGQSSSGKVYFDIEGTEPMAVIYADGNGTHMMWCCDGMMKMPMDNCPMCATMEKPCPHCRDRM</sequence>
<dbReference type="InterPro" id="IPR029050">
    <property type="entry name" value="Immunoprotect_excell_Ig-like"/>
</dbReference>
<gene>
    <name evidence="5" type="ORF">H7I77_19980</name>
    <name evidence="4" type="ORF">RMCN_1110</name>
</gene>
<comment type="caution">
    <text evidence="5">The sequence shown here is derived from an EMBL/GenBank/DDBJ whole genome shotgun (WGS) entry which is preliminary data.</text>
</comment>
<evidence type="ECO:0000313" key="7">
    <source>
        <dbReference type="Proteomes" id="UP001207528"/>
    </source>
</evidence>
<reference evidence="4 6" key="1">
    <citation type="journal article" date="2016" name="Genome Announc.">
        <title>Draft Genome Sequences of Five Rapidly Growing Mycobacterium Species, M. thermoresistibile, M. fortuitum subsp. acetamidolyticum, M. canariasense, M. brisbanense, and M. novocastrense.</title>
        <authorList>
            <person name="Katahira K."/>
            <person name="Ogura Y."/>
            <person name="Gotoh Y."/>
            <person name="Hayashi T."/>
        </authorList>
    </citation>
    <scope>NUCLEOTIDE SEQUENCE [LARGE SCALE GENOMIC DNA]</scope>
    <source>
        <strain evidence="4 6">JCM18114</strain>
    </source>
</reference>
<protein>
    <submittedName>
        <fullName evidence="5">MPT63 family protein</fullName>
    </submittedName>
</protein>
<keyword evidence="1 2" id="KW-0732">Signal</keyword>
<dbReference type="EMBL" id="JACKTI010000050">
    <property type="protein sequence ID" value="MCV7025601.1"/>
    <property type="molecule type" value="Genomic_DNA"/>
</dbReference>
<evidence type="ECO:0000313" key="6">
    <source>
        <dbReference type="Proteomes" id="UP000069773"/>
    </source>
</evidence>
<name>A0AAW5SNT8_MYCNV</name>
<feature type="signal peptide" evidence="2">
    <location>
        <begin position="1"/>
        <end position="23"/>
    </location>
</feature>
<dbReference type="Pfam" id="PF09167">
    <property type="entry name" value="DUF1942"/>
    <property type="match status" value="1"/>
</dbReference>
<feature type="domain" description="MPT63-like" evidence="3">
    <location>
        <begin position="34"/>
        <end position="156"/>
    </location>
</feature>
<dbReference type="Gene3D" id="2.60.40.1240">
    <property type="match status" value="1"/>
</dbReference>
<organism evidence="5 7">
    <name type="scientific">Mycolicibacterium novocastrense</name>
    <name type="common">Mycobacterium novocastrense</name>
    <dbReference type="NCBI Taxonomy" id="59813"/>
    <lineage>
        <taxon>Bacteria</taxon>
        <taxon>Bacillati</taxon>
        <taxon>Actinomycetota</taxon>
        <taxon>Actinomycetes</taxon>
        <taxon>Mycobacteriales</taxon>
        <taxon>Mycobacteriaceae</taxon>
        <taxon>Mycolicibacterium</taxon>
    </lineage>
</organism>
<evidence type="ECO:0000256" key="1">
    <source>
        <dbReference type="ARBA" id="ARBA00022729"/>
    </source>
</evidence>
<keyword evidence="6" id="KW-1185">Reference proteome</keyword>
<evidence type="ECO:0000313" key="4">
    <source>
        <dbReference type="EMBL" id="GAT07977.1"/>
    </source>
</evidence>
<reference evidence="5" key="3">
    <citation type="journal article" date="2022" name="BMC Genomics">
        <title>Comparative genome analysis of mycobacteria focusing on tRNA and non-coding RNA.</title>
        <authorList>
            <person name="Behra P.R.K."/>
            <person name="Pettersson B.M.F."/>
            <person name="Ramesh M."/>
            <person name="Das S."/>
            <person name="Dasgupta S."/>
            <person name="Kirsebom L.A."/>
        </authorList>
    </citation>
    <scope>NUCLEOTIDE SEQUENCE</scope>
    <source>
        <strain evidence="5">DSM 44203</strain>
    </source>
</reference>
<dbReference type="SUPFAM" id="SSF81982">
    <property type="entry name" value="Antigen MPT63/MPB63 (immunoprotective extracellular protein)"/>
    <property type="match status" value="1"/>
</dbReference>